<dbReference type="AlphaFoldDB" id="A0A2P5FPD6"/>
<protein>
    <submittedName>
        <fullName evidence="1">Uncharacterized protein</fullName>
    </submittedName>
</protein>
<dbReference type="STRING" id="63057.A0A2P5FPD6"/>
<dbReference type="PANTHER" id="PTHR31579:SF34">
    <property type="entry name" value="T14N5.3 PROTEIN"/>
    <property type="match status" value="1"/>
</dbReference>
<keyword evidence="2" id="KW-1185">Reference proteome</keyword>
<comment type="caution">
    <text evidence="1">The sequence shown here is derived from an EMBL/GenBank/DDBJ whole genome shotgun (WGS) entry which is preliminary data.</text>
</comment>
<dbReference type="NCBIfam" id="TIGR01615">
    <property type="entry name" value="A_thal_3542"/>
    <property type="match status" value="1"/>
</dbReference>
<proteinExistence type="predicted"/>
<evidence type="ECO:0000313" key="2">
    <source>
        <dbReference type="Proteomes" id="UP000237000"/>
    </source>
</evidence>
<name>A0A2P5FPD6_TREOI</name>
<dbReference type="InterPro" id="IPR006502">
    <property type="entry name" value="PDDEXK-like"/>
</dbReference>
<evidence type="ECO:0000313" key="1">
    <source>
        <dbReference type="EMBL" id="PON99677.1"/>
    </source>
</evidence>
<organism evidence="1 2">
    <name type="scientific">Trema orientale</name>
    <name type="common">Charcoal tree</name>
    <name type="synonym">Celtis orientalis</name>
    <dbReference type="NCBI Taxonomy" id="63057"/>
    <lineage>
        <taxon>Eukaryota</taxon>
        <taxon>Viridiplantae</taxon>
        <taxon>Streptophyta</taxon>
        <taxon>Embryophyta</taxon>
        <taxon>Tracheophyta</taxon>
        <taxon>Spermatophyta</taxon>
        <taxon>Magnoliopsida</taxon>
        <taxon>eudicotyledons</taxon>
        <taxon>Gunneridae</taxon>
        <taxon>Pentapetalae</taxon>
        <taxon>rosids</taxon>
        <taxon>fabids</taxon>
        <taxon>Rosales</taxon>
        <taxon>Cannabaceae</taxon>
        <taxon>Trema</taxon>
    </lineage>
</organism>
<dbReference type="Pfam" id="PF04720">
    <property type="entry name" value="PDDEXK_6"/>
    <property type="match status" value="1"/>
</dbReference>
<gene>
    <name evidence="1" type="ORF">TorRG33x02_044420</name>
</gene>
<reference evidence="2" key="1">
    <citation type="submission" date="2016-06" db="EMBL/GenBank/DDBJ databases">
        <title>Parallel loss of symbiosis genes in relatives of nitrogen-fixing non-legume Parasponia.</title>
        <authorList>
            <person name="Van Velzen R."/>
            <person name="Holmer R."/>
            <person name="Bu F."/>
            <person name="Rutten L."/>
            <person name="Van Zeijl A."/>
            <person name="Liu W."/>
            <person name="Santuari L."/>
            <person name="Cao Q."/>
            <person name="Sharma T."/>
            <person name="Shen D."/>
            <person name="Roswanjaya Y."/>
            <person name="Wardhani T."/>
            <person name="Kalhor M.S."/>
            <person name="Jansen J."/>
            <person name="Van den Hoogen J."/>
            <person name="Gungor B."/>
            <person name="Hartog M."/>
            <person name="Hontelez J."/>
            <person name="Verver J."/>
            <person name="Yang W.-C."/>
            <person name="Schijlen E."/>
            <person name="Repin R."/>
            <person name="Schilthuizen M."/>
            <person name="Schranz E."/>
            <person name="Heidstra R."/>
            <person name="Miyata K."/>
            <person name="Fedorova E."/>
            <person name="Kohlen W."/>
            <person name="Bisseling T."/>
            <person name="Smit S."/>
            <person name="Geurts R."/>
        </authorList>
    </citation>
    <scope>NUCLEOTIDE SEQUENCE [LARGE SCALE GENOMIC DNA]</scope>
    <source>
        <strain evidence="2">cv. RG33-2</strain>
    </source>
</reference>
<dbReference type="EMBL" id="JXTC01000017">
    <property type="protein sequence ID" value="PON99677.1"/>
    <property type="molecule type" value="Genomic_DNA"/>
</dbReference>
<accession>A0A2P5FPD6</accession>
<dbReference type="PANTHER" id="PTHR31579">
    <property type="entry name" value="OS03G0796600 PROTEIN"/>
    <property type="match status" value="1"/>
</dbReference>
<sequence>MSITEEQLMQMVRDFIESESASPEPVVQAHIDINHDQPTYIDTLQEIIWRAMDIEVEILEKILMYVRNMGSLIEPKNVNKWVVLRLKIDGYEASLCKTSWVSFLGQTKGAYEFVDVMISGKRVIIDMDFRSQFELARPSSSYKKLIETLPSIFVASEEKLENVVSLLCSAAKESLKESGLLIPPWRKASYMLPKWFSENCKKFSLSPNSLTTMELGTMGKSDGKCTGTRYDLEELSYGQL</sequence>
<dbReference type="InParanoid" id="A0A2P5FPD6"/>
<dbReference type="Proteomes" id="UP000237000">
    <property type="component" value="Unassembled WGS sequence"/>
</dbReference>
<dbReference type="OrthoDB" id="691424at2759"/>